<feature type="transmembrane region" description="Helical" evidence="6">
    <location>
        <begin position="769"/>
        <end position="790"/>
    </location>
</feature>
<dbReference type="EMBL" id="AJJU01000002">
    <property type="protein sequence ID" value="EID76821.1"/>
    <property type="molecule type" value="Genomic_DNA"/>
</dbReference>
<feature type="transmembrane region" description="Helical" evidence="6">
    <location>
        <begin position="431"/>
        <end position="449"/>
    </location>
</feature>
<feature type="transmembrane region" description="Helical" evidence="6">
    <location>
        <begin position="470"/>
        <end position="486"/>
    </location>
</feature>
<evidence type="ECO:0000313" key="9">
    <source>
        <dbReference type="EMBL" id="EID76821.1"/>
    </source>
</evidence>
<reference evidence="9 10" key="1">
    <citation type="journal article" date="2012" name="J. Bacteriol.">
        <title>Genome Sequence of the Halotolerant Bacterium Imtechella halotolerans K1T.</title>
        <authorList>
            <person name="Kumar S."/>
            <person name="Vikram S."/>
            <person name="Subramanian S."/>
            <person name="Raghava G.P."/>
            <person name="Pinnaka A.K."/>
        </authorList>
    </citation>
    <scope>NUCLEOTIDE SEQUENCE [LARGE SCALE GENOMIC DNA]</scope>
    <source>
        <strain evidence="9 10">K1</strain>
    </source>
</reference>
<feature type="transmembrane region" description="Helical" evidence="6">
    <location>
        <begin position="911"/>
        <end position="932"/>
    </location>
</feature>
<evidence type="ECO:0000256" key="3">
    <source>
        <dbReference type="ARBA" id="ARBA00022748"/>
    </source>
</evidence>
<dbReference type="InterPro" id="IPR007816">
    <property type="entry name" value="ResB-like_domain"/>
</dbReference>
<feature type="transmembrane region" description="Helical" evidence="6">
    <location>
        <begin position="864"/>
        <end position="890"/>
    </location>
</feature>
<keyword evidence="4 6" id="KW-1133">Transmembrane helix</keyword>
<dbReference type="GO" id="GO:0020037">
    <property type="term" value="F:heme binding"/>
    <property type="evidence" value="ECO:0007669"/>
    <property type="project" value="InterPro"/>
</dbReference>
<evidence type="ECO:0000313" key="10">
    <source>
        <dbReference type="Proteomes" id="UP000005938"/>
    </source>
</evidence>
<feature type="transmembrane region" description="Helical" evidence="6">
    <location>
        <begin position="78"/>
        <end position="98"/>
    </location>
</feature>
<gene>
    <name evidence="9" type="ORF">W5A_02320</name>
</gene>
<evidence type="ECO:0000256" key="2">
    <source>
        <dbReference type="ARBA" id="ARBA00022692"/>
    </source>
</evidence>
<dbReference type="eggNOG" id="COG0755">
    <property type="taxonomic scope" value="Bacteria"/>
</dbReference>
<comment type="subcellular location">
    <subcellularLocation>
        <location evidence="1">Membrane</location>
        <topology evidence="1">Multi-pass membrane protein</topology>
    </subcellularLocation>
</comment>
<dbReference type="RefSeq" id="WP_008236968.1">
    <property type="nucleotide sequence ID" value="NZ_AJJU01000002.1"/>
</dbReference>
<dbReference type="GO" id="GO:0005886">
    <property type="term" value="C:plasma membrane"/>
    <property type="evidence" value="ECO:0007669"/>
    <property type="project" value="TreeGrafter"/>
</dbReference>
<dbReference type="PANTHER" id="PTHR30071:SF1">
    <property type="entry name" value="CYTOCHROME B_B6 PROTEIN-RELATED"/>
    <property type="match status" value="1"/>
</dbReference>
<feature type="transmembrane region" description="Helical" evidence="6">
    <location>
        <begin position="972"/>
        <end position="993"/>
    </location>
</feature>
<feature type="transmembrane region" description="Helical" evidence="6">
    <location>
        <begin position="825"/>
        <end position="844"/>
    </location>
</feature>
<dbReference type="InterPro" id="IPR045062">
    <property type="entry name" value="Cyt_c_biogenesis_CcsA/CcmC"/>
</dbReference>
<dbReference type="Proteomes" id="UP000005938">
    <property type="component" value="Unassembled WGS sequence"/>
</dbReference>
<evidence type="ECO:0000259" key="8">
    <source>
        <dbReference type="Pfam" id="PF05140"/>
    </source>
</evidence>
<keyword evidence="5 6" id="KW-0472">Membrane</keyword>
<protein>
    <submittedName>
        <fullName evidence="9">Cytochrome c assembly protein</fullName>
    </submittedName>
</protein>
<keyword evidence="3" id="KW-0201">Cytochrome c-type biogenesis</keyword>
<keyword evidence="2 6" id="KW-0812">Transmembrane</keyword>
<dbReference type="GO" id="GO:0017004">
    <property type="term" value="P:cytochrome complex assembly"/>
    <property type="evidence" value="ECO:0007669"/>
    <property type="project" value="UniProtKB-KW"/>
</dbReference>
<keyword evidence="10" id="KW-1185">Reference proteome</keyword>
<dbReference type="Pfam" id="PF05140">
    <property type="entry name" value="ResB"/>
    <property type="match status" value="1"/>
</dbReference>
<feature type="transmembrane region" description="Helical" evidence="6">
    <location>
        <begin position="1013"/>
        <end position="1030"/>
    </location>
</feature>
<organism evidence="9 10">
    <name type="scientific">Imtechella halotolerans K1</name>
    <dbReference type="NCBI Taxonomy" id="946077"/>
    <lineage>
        <taxon>Bacteria</taxon>
        <taxon>Pseudomonadati</taxon>
        <taxon>Bacteroidota</taxon>
        <taxon>Flavobacteriia</taxon>
        <taxon>Flavobacteriales</taxon>
        <taxon>Flavobacteriaceae</taxon>
        <taxon>Imtechella</taxon>
    </lineage>
</organism>
<accession>I0WKA5</accession>
<dbReference type="Pfam" id="PF01578">
    <property type="entry name" value="Cytochrom_C_asm"/>
    <property type="match status" value="1"/>
</dbReference>
<comment type="caution">
    <text evidence="9">The sequence shown here is derived from an EMBL/GenBank/DDBJ whole genome shotgun (WGS) entry which is preliminary data.</text>
</comment>
<feature type="domain" description="Cytochrome c assembly protein" evidence="7">
    <location>
        <begin position="796"/>
        <end position="1000"/>
    </location>
</feature>
<dbReference type="PATRIC" id="fig|946077.3.peg.472"/>
<evidence type="ECO:0000256" key="6">
    <source>
        <dbReference type="SAM" id="Phobius"/>
    </source>
</evidence>
<evidence type="ECO:0000256" key="5">
    <source>
        <dbReference type="ARBA" id="ARBA00023136"/>
    </source>
</evidence>
<dbReference type="AlphaFoldDB" id="I0WKA5"/>
<dbReference type="InterPro" id="IPR002541">
    <property type="entry name" value="Cyt_c_assembly"/>
</dbReference>
<evidence type="ECO:0000259" key="7">
    <source>
        <dbReference type="Pfam" id="PF01578"/>
    </source>
</evidence>
<feature type="transmembrane region" description="Helical" evidence="6">
    <location>
        <begin position="947"/>
        <end position="965"/>
    </location>
</feature>
<feature type="transmembrane region" description="Helical" evidence="6">
    <location>
        <begin position="12"/>
        <end position="31"/>
    </location>
</feature>
<feature type="transmembrane region" description="Helical" evidence="6">
    <location>
        <begin position="43"/>
        <end position="66"/>
    </location>
</feature>
<dbReference type="PANTHER" id="PTHR30071">
    <property type="entry name" value="HEME EXPORTER PROTEIN C"/>
    <property type="match status" value="1"/>
</dbReference>
<name>I0WKA5_9FLAO</name>
<evidence type="ECO:0000256" key="4">
    <source>
        <dbReference type="ARBA" id="ARBA00022989"/>
    </source>
</evidence>
<feature type="domain" description="ResB-like" evidence="8">
    <location>
        <begin position="335"/>
        <end position="420"/>
    </location>
</feature>
<sequence length="1040" mass="118870">MTSLYRILSSSKLALILLVVFAIAMATATFIENDFGTATAWQLIYNALWFELVMLGLCVSFVFNISKYKLWRKQKWPILLFHLSFILVIIGAGVTRYISESGVMRIREGESSSTIISNTNYFQVHISDGDNVAVLKKQLDFSPLSENEFTIQTDYKGQTYTISLDKFVADAQPQIIESEKGQPLLELVIASEDSGRETIVLRQGETETIGSHNHSIGFNVEEPVMIHFKLQDNTIYLQSTEDLSSFVMSTQEAGTFKKDSLQPLQLRSLYRAHDFSFVPISYHPKGDFELVSTSEKPKDNDSSKDDALVVTVQKEDEKKTVSLLYREGFLPTHHQTTFDDVSVTLSYGSEEISLPFEVRLNDFQLERYPGSTSPSSYASEVTVLDQKEEFPYRIFMNNVLDYKGYRFYQASYDTDELGTVLAVNKDRPGTLITYFGYLLMGIGMLFSLFGKHSRFWQINQKLRRLKKGQLTLLIITLFSTTYLAAFDRDTNDDIFKRQSINKHQSELFGRLLVQDLDGRIKPINTLASEFLRKLSGKPYYKSDNLNLSADQAFLAMHMFPNDWQQIPVIKIDRKKGGDVFKDLKTNASGLVSFQSLLGPQGEYLLAEAAELANVKKPAERSESDKEILKVDERFNILYNVLSRGYLKIFPNKNDTNNTWFAPNHHFNDFPAEDAAFVKNILPSYFNDLVTDNLNGATEKLSYIKTYQDVLGKDIIPSEKQINAELWYNKMNLNFWMFQIYFTIGAILLILAIFRIFVQSKIINWLWNSFIILALIGFLFFTGNILLRWYIAGHAPWSNGYEMLVFVAWCLLLSGLLTFKKSDFALPLATLFTGALLFVSYLDWLNPEITSLMPVLKSYWLKIHVATIVSSYAPLALSAVLGLMALILMIFKTSTTKNAIDIRIKELTYINELSMTIGLFILAIGTFLGGVWANESWGRYWAWDPKETWALISIIIYAIVLHLRFIPALNNKYILNMVSMFAFWSIIMTSFGVNYYLSGLHSYAAGDPLPIPKFVYFLAAFMVIIAFIAYFRNRRSNIKNY</sequence>
<dbReference type="STRING" id="946077.W5A_02320"/>
<feature type="transmembrane region" description="Helical" evidence="6">
    <location>
        <begin position="735"/>
        <end position="757"/>
    </location>
</feature>
<evidence type="ECO:0000256" key="1">
    <source>
        <dbReference type="ARBA" id="ARBA00004141"/>
    </source>
</evidence>
<proteinExistence type="predicted"/>
<feature type="transmembrane region" description="Helical" evidence="6">
    <location>
        <begin position="802"/>
        <end position="818"/>
    </location>
</feature>